<dbReference type="Pfam" id="PF01734">
    <property type="entry name" value="Patatin"/>
    <property type="match status" value="1"/>
</dbReference>
<feature type="domain" description="PNPLA" evidence="6">
    <location>
        <begin position="10"/>
        <end position="171"/>
    </location>
</feature>
<evidence type="ECO:0000256" key="1">
    <source>
        <dbReference type="ARBA" id="ARBA00022801"/>
    </source>
</evidence>
<reference evidence="7 8" key="1">
    <citation type="submission" date="2020-05" db="EMBL/GenBank/DDBJ databases">
        <title>Thiomicrorhabdus sediminis sp.nov. and Thiomicrorhabdus xiamenensis sp.nov., novel sulfur-oxidizing bacteria isolated from coastal sediment.</title>
        <authorList>
            <person name="Liu X."/>
        </authorList>
    </citation>
    <scope>NUCLEOTIDE SEQUENCE [LARGE SCALE GENOMIC DNA]</scope>
    <source>
        <strain evidence="7 8">G2</strain>
    </source>
</reference>
<dbReference type="KEGG" id="txa:HQN79_01050"/>
<dbReference type="SUPFAM" id="SSF52151">
    <property type="entry name" value="FabD/lysophospholipase-like"/>
    <property type="match status" value="1"/>
</dbReference>
<evidence type="ECO:0000256" key="5">
    <source>
        <dbReference type="SAM" id="MobiDB-lite"/>
    </source>
</evidence>
<name>A0A7D4SM84_9GAMM</name>
<dbReference type="GO" id="GO:0016787">
    <property type="term" value="F:hydrolase activity"/>
    <property type="evidence" value="ECO:0007669"/>
    <property type="project" value="UniProtKB-UniRule"/>
</dbReference>
<organism evidence="7 8">
    <name type="scientific">Thiomicrorhabdus xiamenensis</name>
    <dbReference type="NCBI Taxonomy" id="2739063"/>
    <lineage>
        <taxon>Bacteria</taxon>
        <taxon>Pseudomonadati</taxon>
        <taxon>Pseudomonadota</taxon>
        <taxon>Gammaproteobacteria</taxon>
        <taxon>Thiotrichales</taxon>
        <taxon>Piscirickettsiaceae</taxon>
        <taxon>Thiomicrorhabdus</taxon>
    </lineage>
</organism>
<comment type="caution">
    <text evidence="4">Lacks conserved residue(s) required for the propagation of feature annotation.</text>
</comment>
<dbReference type="InterPro" id="IPR050301">
    <property type="entry name" value="NTE"/>
</dbReference>
<keyword evidence="2 4" id="KW-0442">Lipid degradation</keyword>
<dbReference type="PANTHER" id="PTHR14226">
    <property type="entry name" value="NEUROPATHY TARGET ESTERASE/SWISS CHEESE D.MELANOGASTER"/>
    <property type="match status" value="1"/>
</dbReference>
<protein>
    <submittedName>
        <fullName evidence="7">Patatin-like phospholipase family protein</fullName>
    </submittedName>
</protein>
<proteinExistence type="predicted"/>
<accession>A0A7D4SM84</accession>
<gene>
    <name evidence="7" type="ORF">HQN79_01050</name>
</gene>
<keyword evidence="8" id="KW-1185">Reference proteome</keyword>
<evidence type="ECO:0000256" key="2">
    <source>
        <dbReference type="ARBA" id="ARBA00022963"/>
    </source>
</evidence>
<evidence type="ECO:0000256" key="4">
    <source>
        <dbReference type="PROSITE-ProRule" id="PRU01161"/>
    </source>
</evidence>
<dbReference type="PANTHER" id="PTHR14226:SF76">
    <property type="entry name" value="NTE FAMILY PROTEIN RSSA"/>
    <property type="match status" value="1"/>
</dbReference>
<evidence type="ECO:0000313" key="8">
    <source>
        <dbReference type="Proteomes" id="UP000504724"/>
    </source>
</evidence>
<dbReference type="Gene3D" id="3.40.1090.10">
    <property type="entry name" value="Cytosolic phospholipase A2 catalytic domain"/>
    <property type="match status" value="2"/>
</dbReference>
<evidence type="ECO:0000313" key="7">
    <source>
        <dbReference type="EMBL" id="QKI88261.1"/>
    </source>
</evidence>
<feature type="short sequence motif" description="DGA/G" evidence="4">
    <location>
        <begin position="158"/>
        <end position="160"/>
    </location>
</feature>
<sequence>MHINNKDIHLILGSGGARGLAHIGVIHYLQNQGFNITQITGCSMGALIGGIYAAGKLDEYEKWVTRINRLDVLRFLDLTLESRKGFVKGDKIMEKLRDWVGDLKIESMPIPFSAVSTDILGQKEVWINRGDLVDAIRASISVPGVFTPLVKNNMVLVDGGILNPLPIPPQSVENNQITVAVSLSGRAIKEPFGKAPRPDKEEKQESPSNSAISQFLQNLQELFHLEKETDSDKRDPTDLSLTDIMMGMFNTMQDTLTRYQIAGTPPDILIEIPVNICESHDFHRGNELIPAGKYWAEKAIKEQIDFI</sequence>
<evidence type="ECO:0000256" key="3">
    <source>
        <dbReference type="ARBA" id="ARBA00023098"/>
    </source>
</evidence>
<feature type="region of interest" description="Disordered" evidence="5">
    <location>
        <begin position="190"/>
        <end position="210"/>
    </location>
</feature>
<dbReference type="GO" id="GO:0016042">
    <property type="term" value="P:lipid catabolic process"/>
    <property type="evidence" value="ECO:0007669"/>
    <property type="project" value="UniProtKB-UniRule"/>
</dbReference>
<evidence type="ECO:0000259" key="6">
    <source>
        <dbReference type="PROSITE" id="PS51635"/>
    </source>
</evidence>
<dbReference type="Proteomes" id="UP000504724">
    <property type="component" value="Chromosome"/>
</dbReference>
<feature type="active site" description="Proton acceptor" evidence="4">
    <location>
        <position position="158"/>
    </location>
</feature>
<feature type="short sequence motif" description="GXSXG" evidence="4">
    <location>
        <begin position="41"/>
        <end position="45"/>
    </location>
</feature>
<dbReference type="PROSITE" id="PS51635">
    <property type="entry name" value="PNPLA"/>
    <property type="match status" value="1"/>
</dbReference>
<dbReference type="AlphaFoldDB" id="A0A7D4SM84"/>
<dbReference type="InterPro" id="IPR016035">
    <property type="entry name" value="Acyl_Trfase/lysoPLipase"/>
</dbReference>
<keyword evidence="1 4" id="KW-0378">Hydrolase</keyword>
<feature type="compositionally biased region" description="Basic and acidic residues" evidence="5">
    <location>
        <begin position="190"/>
        <end position="205"/>
    </location>
</feature>
<dbReference type="InterPro" id="IPR002641">
    <property type="entry name" value="PNPLA_dom"/>
</dbReference>
<keyword evidence="3 4" id="KW-0443">Lipid metabolism</keyword>
<dbReference type="RefSeq" id="WP_173283857.1">
    <property type="nucleotide sequence ID" value="NZ_CP054020.1"/>
</dbReference>
<dbReference type="EMBL" id="CP054020">
    <property type="protein sequence ID" value="QKI88261.1"/>
    <property type="molecule type" value="Genomic_DNA"/>
</dbReference>
<feature type="active site" description="Nucleophile" evidence="4">
    <location>
        <position position="43"/>
    </location>
</feature>